<proteinExistence type="predicted"/>
<dbReference type="EMBL" id="JARAOO010000001">
    <property type="protein sequence ID" value="KAJ7982025.1"/>
    <property type="molecule type" value="Genomic_DNA"/>
</dbReference>
<reference evidence="1 2" key="1">
    <citation type="journal article" date="2023" name="Science">
        <title>Elucidation of the pathway for biosynthesis of saponin adjuvants from the soapbark tree.</title>
        <authorList>
            <person name="Reed J."/>
            <person name="Orme A."/>
            <person name="El-Demerdash A."/>
            <person name="Owen C."/>
            <person name="Martin L.B.B."/>
            <person name="Misra R.C."/>
            <person name="Kikuchi S."/>
            <person name="Rejzek M."/>
            <person name="Martin A.C."/>
            <person name="Harkess A."/>
            <person name="Leebens-Mack J."/>
            <person name="Louveau T."/>
            <person name="Stephenson M.J."/>
            <person name="Osbourn A."/>
        </authorList>
    </citation>
    <scope>NUCLEOTIDE SEQUENCE [LARGE SCALE GENOMIC DNA]</scope>
    <source>
        <strain evidence="1">S10</strain>
    </source>
</reference>
<organism evidence="1 2">
    <name type="scientific">Quillaja saponaria</name>
    <name type="common">Soap bark tree</name>
    <dbReference type="NCBI Taxonomy" id="32244"/>
    <lineage>
        <taxon>Eukaryota</taxon>
        <taxon>Viridiplantae</taxon>
        <taxon>Streptophyta</taxon>
        <taxon>Embryophyta</taxon>
        <taxon>Tracheophyta</taxon>
        <taxon>Spermatophyta</taxon>
        <taxon>Magnoliopsida</taxon>
        <taxon>eudicotyledons</taxon>
        <taxon>Gunneridae</taxon>
        <taxon>Pentapetalae</taxon>
        <taxon>rosids</taxon>
        <taxon>fabids</taxon>
        <taxon>Fabales</taxon>
        <taxon>Quillajaceae</taxon>
        <taxon>Quillaja</taxon>
    </lineage>
</organism>
<keyword evidence="2" id="KW-1185">Reference proteome</keyword>
<name>A0AAD7QIL3_QUISA</name>
<accession>A0AAD7QIL3</accession>
<dbReference type="AlphaFoldDB" id="A0AAD7QIL3"/>
<dbReference type="Proteomes" id="UP001163823">
    <property type="component" value="Chromosome 1"/>
</dbReference>
<gene>
    <name evidence="1" type="ORF">O6P43_001200</name>
</gene>
<dbReference type="KEGG" id="qsa:O6P43_001200"/>
<protein>
    <submittedName>
        <fullName evidence="1">Uncharacterized protein</fullName>
    </submittedName>
</protein>
<evidence type="ECO:0000313" key="2">
    <source>
        <dbReference type="Proteomes" id="UP001163823"/>
    </source>
</evidence>
<comment type="caution">
    <text evidence="1">The sequence shown here is derived from an EMBL/GenBank/DDBJ whole genome shotgun (WGS) entry which is preliminary data.</text>
</comment>
<evidence type="ECO:0000313" key="1">
    <source>
        <dbReference type="EMBL" id="KAJ7982025.1"/>
    </source>
</evidence>
<sequence length="94" mass="10620">MTMSVLSSLDKYLNSCLAKRNLSVWSCYLHSSSVTKLKHIDQLWQQISSNILQAPCSVEATDEMQIETSSKLILHKKSCEDAKPKLTVLLVPKR</sequence>